<feature type="compositionally biased region" description="Polar residues" evidence="4">
    <location>
        <begin position="755"/>
        <end position="774"/>
    </location>
</feature>
<feature type="region of interest" description="Disordered" evidence="4">
    <location>
        <begin position="242"/>
        <end position="363"/>
    </location>
</feature>
<dbReference type="EMBL" id="CP111022">
    <property type="protein sequence ID" value="WAR20345.1"/>
    <property type="molecule type" value="Genomic_DNA"/>
</dbReference>
<feature type="region of interest" description="Disordered" evidence="4">
    <location>
        <begin position="911"/>
        <end position="994"/>
    </location>
</feature>
<feature type="compositionally biased region" description="Basic and acidic residues" evidence="4">
    <location>
        <begin position="332"/>
        <end position="348"/>
    </location>
</feature>
<sequence length="1297" mass="145714">MDIDEVDGEEIEKSQTDSGLDDGSNTNSSGNVDHSEDEEEDDVVLRKPKKSFHRILEEDSDESLDVPSHSQDVPSHSSDVSSHSQDVSSQFKNVRDIKKPKRPKTGTEDLFDAEESDGETRSQKPIPTNLFDNDSDSSGCKSSGSELDKSDHEGGEDEGFNDSDIDPKLRAKLKKAKREELTSIHSESQRMVRESRVNIPYHQPAPKSINDFLARANRKQQEYKRLGNVRDSRKVKIVQEVLKKTRLEARAKTQKEQDKYSDSDDDWNPDDDNEKSLKDRIDEKMKTNDAETEQVGNGDEGAEKNKTEEGSDLKGDTTKEENAQDGGNVNDNVEKDKLESEEIGELNKGENIVSNLDDSDKESLPEISEFQNEHLKDVEIKAGKDIVNVLTEEVETGSKVNKMKLDLKLEDDMEIGENVDEFEKTEKDNEIDNIDETSKQSDENKENIDPNAGKLSEDDEEKSSTSQMDKSSPQSSGKKTSPKNSASKRRKRIAALAGIDLDNVQPSLGGEVENFITLEDEDEAPRHPGVQNLMDRLSKHAQKKEKKKLHDTDISIISKDAVGHDREELKLNTFTYHVEEEDSNPLRVHEAPGAKLIALKEQLQEKMKAKREQARQKRQELYALDNEEGGFEEEAELSDKSDTDAEDGEEGDYDGEEDFEDMYEADEDGDDNEEDDEEEIDEDIGEPEFADDDEYNLKLDDSDEEEDGTEEKDDESNDRDDVTISKPAKKESSTLFKEPEPVIPEKPFSMFGSKGRSTSIEGSQIQSGQRTCSSIPMPIEDSQDLCGSLLPELSSTQTQKHTEHSQDFNFLLEDSQSNMLDADGYLKTKSTGKKKPPATSFSGLGGLAGTQGNMDDLVGMCSGRFMDSQAGGVEKSSRKSLFDEGSQSNSTQEHMGELMGLCSGVFNDKKGVSETQKCSGKKRKASVSESDEDSVGMYSDNEEKRGGKENSDEEEAGSDKEEEGDTDAVDSDEDEERPPQKFSGFTDRNKHGKIRHEFVDQEAELSGSEYDSDENLDLAEDEDIMEVEEGDKDMEGVDREKIRDEVGRIALKQMIDEDKRELLRYQEMYLPDGDLFSEGGGRQRKFKWSNIDDVSQQDMFNDGSDNEPEHEETDDFVWRKERFEREKFLKEQKQQEGQDRQDDDNSQFMKLGKVFLNKQVSVESNSGKSSDKVNSSGAETPGFPGSFMKLSQQKRGSFLARSKQALAKIAEMTKPVVNPSAGAKSSGKFTFSVISPDKEREAEESCMHIFSYPLNTDTDTVFVVYVIVRCVHLFNTVSILVSVYSLNTCLKIRMYDY</sequence>
<feature type="compositionally biased region" description="Basic and acidic residues" evidence="4">
    <location>
        <begin position="719"/>
        <end position="740"/>
    </location>
</feature>
<feature type="compositionally biased region" description="Basic and acidic residues" evidence="4">
    <location>
        <begin position="274"/>
        <end position="289"/>
    </location>
</feature>
<evidence type="ECO:0000256" key="3">
    <source>
        <dbReference type="ARBA" id="ARBA00023242"/>
    </source>
</evidence>
<feature type="compositionally biased region" description="Basic and acidic residues" evidence="4">
    <location>
        <begin position="242"/>
        <end position="262"/>
    </location>
</feature>
<feature type="compositionally biased region" description="Acidic residues" evidence="4">
    <location>
        <begin position="154"/>
        <end position="164"/>
    </location>
</feature>
<feature type="compositionally biased region" description="Acidic residues" evidence="4">
    <location>
        <begin position="1104"/>
        <end position="1115"/>
    </location>
</feature>
<keyword evidence="2" id="KW-0597">Phosphoprotein</keyword>
<gene>
    <name evidence="5" type="ORF">MAR_002183</name>
</gene>
<feature type="compositionally biased region" description="Acidic residues" evidence="4">
    <location>
        <begin position="1"/>
        <end position="10"/>
    </location>
</feature>
<feature type="compositionally biased region" description="Polar residues" evidence="4">
    <location>
        <begin position="123"/>
        <end position="132"/>
    </location>
</feature>
<accession>A0ABY7FDT7</accession>
<reference evidence="5" key="1">
    <citation type="submission" date="2022-11" db="EMBL/GenBank/DDBJ databases">
        <title>Centuries of genome instability and evolution in soft-shell clam transmissible cancer (bioRxiv).</title>
        <authorList>
            <person name="Hart S.F.M."/>
            <person name="Yonemitsu M.A."/>
            <person name="Giersch R.M."/>
            <person name="Beal B.F."/>
            <person name="Arriagada G."/>
            <person name="Davis B.W."/>
            <person name="Ostrander E.A."/>
            <person name="Goff S.P."/>
            <person name="Metzger M.J."/>
        </authorList>
    </citation>
    <scope>NUCLEOTIDE SEQUENCE</scope>
    <source>
        <strain evidence="5">MELC-2E11</strain>
        <tissue evidence="5">Siphon/mantle</tissue>
    </source>
</reference>
<evidence type="ECO:0000313" key="5">
    <source>
        <dbReference type="EMBL" id="WAR20345.1"/>
    </source>
</evidence>
<dbReference type="PANTHER" id="PTHR14396">
    <property type="entry name" value="CLASPIN"/>
    <property type="match status" value="1"/>
</dbReference>
<name>A0ABY7FDT7_MYAAR</name>
<feature type="region of interest" description="Disordered" evidence="4">
    <location>
        <begin position="827"/>
        <end position="896"/>
    </location>
</feature>
<feature type="region of interest" description="Disordered" evidence="4">
    <location>
        <begin position="1091"/>
        <end position="1117"/>
    </location>
</feature>
<feature type="compositionally biased region" description="Basic and acidic residues" evidence="4">
    <location>
        <begin position="301"/>
        <end position="322"/>
    </location>
</feature>
<feature type="region of interest" description="Disordered" evidence="4">
    <location>
        <begin position="1163"/>
        <end position="1186"/>
    </location>
</feature>
<feature type="compositionally biased region" description="Basic and acidic residues" evidence="4">
    <location>
        <begin position="421"/>
        <end position="448"/>
    </location>
</feature>
<feature type="compositionally biased region" description="Polar residues" evidence="4">
    <location>
        <begin position="464"/>
        <end position="485"/>
    </location>
</feature>
<feature type="compositionally biased region" description="Basic and acidic residues" evidence="4">
    <location>
        <begin position="941"/>
        <end position="950"/>
    </location>
</feature>
<feature type="compositionally biased region" description="Basic and acidic residues" evidence="4">
    <location>
        <begin position="177"/>
        <end position="196"/>
    </location>
</feature>
<feature type="compositionally biased region" description="Low complexity" evidence="4">
    <location>
        <begin position="136"/>
        <end position="145"/>
    </location>
</feature>
<proteinExistence type="predicted"/>
<protein>
    <submittedName>
        <fullName evidence="5">CLSPN-like protein</fullName>
    </submittedName>
</protein>
<comment type="subcellular location">
    <subcellularLocation>
        <location evidence="1">Nucleus</location>
    </subcellularLocation>
</comment>
<dbReference type="PANTHER" id="PTHR14396:SF10">
    <property type="entry name" value="CLASPIN"/>
    <property type="match status" value="1"/>
</dbReference>
<keyword evidence="3" id="KW-0539">Nucleus</keyword>
<feature type="region of interest" description="Disordered" evidence="4">
    <location>
        <begin position="394"/>
        <end position="492"/>
    </location>
</feature>
<feature type="compositionally biased region" description="Acidic residues" evidence="4">
    <location>
        <begin position="411"/>
        <end position="420"/>
    </location>
</feature>
<evidence type="ECO:0000256" key="1">
    <source>
        <dbReference type="ARBA" id="ARBA00004123"/>
    </source>
</evidence>
<feature type="region of interest" description="Disordered" evidence="4">
    <location>
        <begin position="1"/>
        <end position="206"/>
    </location>
</feature>
<feature type="compositionally biased region" description="Acidic residues" evidence="4">
    <location>
        <begin position="701"/>
        <end position="718"/>
    </location>
</feature>
<feature type="compositionally biased region" description="Acidic residues" evidence="4">
    <location>
        <begin position="951"/>
        <end position="976"/>
    </location>
</feature>
<feature type="compositionally biased region" description="Polar residues" evidence="4">
    <location>
        <begin position="1163"/>
        <end position="1178"/>
    </location>
</feature>
<feature type="compositionally biased region" description="Acidic residues" evidence="4">
    <location>
        <begin position="263"/>
        <end position="273"/>
    </location>
</feature>
<organism evidence="5 6">
    <name type="scientific">Mya arenaria</name>
    <name type="common">Soft-shell clam</name>
    <dbReference type="NCBI Taxonomy" id="6604"/>
    <lineage>
        <taxon>Eukaryota</taxon>
        <taxon>Metazoa</taxon>
        <taxon>Spiralia</taxon>
        <taxon>Lophotrochozoa</taxon>
        <taxon>Mollusca</taxon>
        <taxon>Bivalvia</taxon>
        <taxon>Autobranchia</taxon>
        <taxon>Heteroconchia</taxon>
        <taxon>Euheterodonta</taxon>
        <taxon>Imparidentia</taxon>
        <taxon>Neoheterodontei</taxon>
        <taxon>Myida</taxon>
        <taxon>Myoidea</taxon>
        <taxon>Myidae</taxon>
        <taxon>Mya</taxon>
    </lineage>
</organism>
<evidence type="ECO:0000256" key="2">
    <source>
        <dbReference type="ARBA" id="ARBA00022553"/>
    </source>
</evidence>
<keyword evidence="6" id="KW-1185">Reference proteome</keyword>
<evidence type="ECO:0000256" key="4">
    <source>
        <dbReference type="SAM" id="MobiDB-lite"/>
    </source>
</evidence>
<dbReference type="Proteomes" id="UP001164746">
    <property type="component" value="Chromosome 11"/>
</dbReference>
<evidence type="ECO:0000313" key="6">
    <source>
        <dbReference type="Proteomes" id="UP001164746"/>
    </source>
</evidence>
<feature type="compositionally biased region" description="Basic and acidic residues" evidence="4">
    <location>
        <begin position="605"/>
        <end position="620"/>
    </location>
</feature>
<feature type="region of interest" description="Disordered" evidence="4">
    <location>
        <begin position="605"/>
        <end position="780"/>
    </location>
</feature>
<dbReference type="InterPro" id="IPR024146">
    <property type="entry name" value="Claspin"/>
</dbReference>
<feature type="compositionally biased region" description="Low complexity" evidence="4">
    <location>
        <begin position="67"/>
        <end position="90"/>
    </location>
</feature>
<feature type="compositionally biased region" description="Acidic residues" evidence="4">
    <location>
        <begin position="625"/>
        <end position="636"/>
    </location>
</feature>
<feature type="compositionally biased region" description="Acidic residues" evidence="4">
    <location>
        <begin position="644"/>
        <end position="694"/>
    </location>
</feature>